<gene>
    <name evidence="1" type="ORF">Taro_025916</name>
</gene>
<sequence>MPRYDPFQVHDAAVTSCALPTTNTMWKPLCDTIHSNCILSGQSSRLQKLDNMLETIKGKNTAIVQVANVLVLQTAIKDNLFQQPHLQCHQPPILHGHFTAVTHHHHHWCRHRPAGNSPLAPATAPKSLTAGQDLIGPISEKERAEPLIVGRSLEVIEAIA</sequence>
<dbReference type="EMBL" id="NMUH01001540">
    <property type="protein sequence ID" value="MQL93278.1"/>
    <property type="molecule type" value="Genomic_DNA"/>
</dbReference>
<reference evidence="1" key="1">
    <citation type="submission" date="2017-07" db="EMBL/GenBank/DDBJ databases">
        <title>Taro Niue Genome Assembly and Annotation.</title>
        <authorList>
            <person name="Atibalentja N."/>
            <person name="Keating K."/>
            <person name="Fields C.J."/>
        </authorList>
    </citation>
    <scope>NUCLEOTIDE SEQUENCE</scope>
    <source>
        <strain evidence="1">Niue_2</strain>
        <tissue evidence="1">Leaf</tissue>
    </source>
</reference>
<evidence type="ECO:0000313" key="2">
    <source>
        <dbReference type="Proteomes" id="UP000652761"/>
    </source>
</evidence>
<protein>
    <submittedName>
        <fullName evidence="1">Uncharacterized protein</fullName>
    </submittedName>
</protein>
<dbReference type="AlphaFoldDB" id="A0A843VAK8"/>
<evidence type="ECO:0000313" key="1">
    <source>
        <dbReference type="EMBL" id="MQL93278.1"/>
    </source>
</evidence>
<name>A0A843VAK8_COLES</name>
<proteinExistence type="predicted"/>
<organism evidence="1 2">
    <name type="scientific">Colocasia esculenta</name>
    <name type="common">Wild taro</name>
    <name type="synonym">Arum esculentum</name>
    <dbReference type="NCBI Taxonomy" id="4460"/>
    <lineage>
        <taxon>Eukaryota</taxon>
        <taxon>Viridiplantae</taxon>
        <taxon>Streptophyta</taxon>
        <taxon>Embryophyta</taxon>
        <taxon>Tracheophyta</taxon>
        <taxon>Spermatophyta</taxon>
        <taxon>Magnoliopsida</taxon>
        <taxon>Liliopsida</taxon>
        <taxon>Araceae</taxon>
        <taxon>Aroideae</taxon>
        <taxon>Colocasieae</taxon>
        <taxon>Colocasia</taxon>
    </lineage>
</organism>
<accession>A0A843VAK8</accession>
<keyword evidence="2" id="KW-1185">Reference proteome</keyword>
<dbReference type="Proteomes" id="UP000652761">
    <property type="component" value="Unassembled WGS sequence"/>
</dbReference>
<comment type="caution">
    <text evidence="1">The sequence shown here is derived from an EMBL/GenBank/DDBJ whole genome shotgun (WGS) entry which is preliminary data.</text>
</comment>